<dbReference type="STRING" id="525254.HMPREF0072_0826"/>
<sequence length="190" mass="22304">MEIIGYSCWHIQIWRFKMMKLGVDQFTLILIPNEKFDFESWRLLVAPKIINIFNSCTKIESILGKLSLVDANVGKYINFKLPAGYTKGYYVKNALFYFSIAYNEAMPNMCVIIYFSATAWKIYCENYTNTYNKPMNIRRFLKMIKTTYFKCRLSRLDICVDFIDEGLSVSQLSKSIQCGRTEVRYGKIQI</sequence>
<gene>
    <name evidence="1" type="ORF">HMPREF0072_0826</name>
</gene>
<reference evidence="1 2" key="1">
    <citation type="submission" date="2008-10" db="EMBL/GenBank/DDBJ databases">
        <authorList>
            <person name="Qin X."/>
            <person name="Bachman B."/>
            <person name="Battles P."/>
            <person name="Bell A."/>
            <person name="Bess C."/>
            <person name="Bickham C."/>
            <person name="Chaboub L."/>
            <person name="Chen D."/>
            <person name="Coyle M."/>
            <person name="Deiros D.R."/>
            <person name="Dinh H."/>
            <person name="Forbes L."/>
            <person name="Fowler G."/>
            <person name="Francisco L."/>
            <person name="Fu Q."/>
            <person name="Gubbala S."/>
            <person name="Hale W."/>
            <person name="Han Y."/>
            <person name="Hemphill L."/>
            <person name="Highlander S.K."/>
            <person name="Hirani K."/>
            <person name="Hogues M."/>
            <person name="Jackson L."/>
            <person name="Jakkamsetti A."/>
            <person name="Javaid M."/>
            <person name="Jiang H."/>
            <person name="Korchina V."/>
            <person name="Kovar C."/>
            <person name="Lara F."/>
            <person name="Lee S."/>
            <person name="Mata R."/>
            <person name="Mathew T."/>
            <person name="Moen C."/>
            <person name="Morales K."/>
            <person name="Munidasa M."/>
            <person name="Nazareth L."/>
            <person name="Ngo R."/>
            <person name="Nguyen L."/>
            <person name="Okwuonu G."/>
            <person name="Ongeri F."/>
            <person name="Patil S."/>
            <person name="Petrosino J."/>
            <person name="Pham C."/>
            <person name="Pham P."/>
            <person name="Pu L.-L."/>
            <person name="Puazo M."/>
            <person name="Raj R."/>
            <person name="Reid J."/>
            <person name="Rouhana J."/>
            <person name="Saada N."/>
            <person name="Shang Y."/>
            <person name="Simmons D."/>
            <person name="Thornton R."/>
            <person name="Warren J."/>
            <person name="Weissenberger G."/>
            <person name="Zhang J."/>
            <person name="Zhang L."/>
            <person name="Zhou C."/>
            <person name="Zhu D."/>
            <person name="Muzny D."/>
            <person name="Worley K."/>
            <person name="Gibbs R."/>
        </authorList>
    </citation>
    <scope>NUCLEOTIDE SEQUENCE [LARGE SCALE GENOMIC DNA]</scope>
    <source>
        <strain evidence="1 2">ATCC 51172</strain>
    </source>
</reference>
<dbReference type="EMBL" id="ABYO01000191">
    <property type="protein sequence ID" value="EEI86568.1"/>
    <property type="molecule type" value="Genomic_DNA"/>
</dbReference>
<dbReference type="eggNOG" id="ENOG502ZRYS">
    <property type="taxonomic scope" value="Bacteria"/>
</dbReference>
<protein>
    <submittedName>
        <fullName evidence="1">Uncharacterized protein</fullName>
    </submittedName>
</protein>
<evidence type="ECO:0000313" key="1">
    <source>
        <dbReference type="EMBL" id="EEI86568.1"/>
    </source>
</evidence>
<name>C2BEQ6_9FIRM</name>
<organism evidence="1 2">
    <name type="scientific">Anaerococcus lactolyticus ATCC 51172</name>
    <dbReference type="NCBI Taxonomy" id="525254"/>
    <lineage>
        <taxon>Bacteria</taxon>
        <taxon>Bacillati</taxon>
        <taxon>Bacillota</taxon>
        <taxon>Tissierellia</taxon>
        <taxon>Tissierellales</taxon>
        <taxon>Peptoniphilaceae</taxon>
        <taxon>Anaerococcus</taxon>
    </lineage>
</organism>
<dbReference type="AlphaFoldDB" id="C2BEQ6"/>
<accession>C2BEQ6</accession>
<proteinExistence type="predicted"/>
<comment type="caution">
    <text evidence="1">The sequence shown here is derived from an EMBL/GenBank/DDBJ whole genome shotgun (WGS) entry which is preliminary data.</text>
</comment>
<dbReference type="HOGENOM" id="CLU_1624583_0_0_9"/>
<dbReference type="Proteomes" id="UP000005984">
    <property type="component" value="Unassembled WGS sequence"/>
</dbReference>
<evidence type="ECO:0000313" key="2">
    <source>
        <dbReference type="Proteomes" id="UP000005984"/>
    </source>
</evidence>
<keyword evidence="2" id="KW-1185">Reference proteome</keyword>